<dbReference type="CDD" id="cd04301">
    <property type="entry name" value="NAT_SF"/>
    <property type="match status" value="1"/>
</dbReference>
<proteinExistence type="predicted"/>
<dbReference type="AlphaFoldDB" id="A0A7W9JBR5"/>
<gene>
    <name evidence="2" type="ORF">HDA39_005247</name>
</gene>
<sequence length="296" mass="32749">MMLRPVQMTEYAGREGLADMQELVQRTWSPTSRLHLGDLAWERASNASRSAGSWRTAVWRDGGQVVAWGWLEQPGHLLMTIDPARPELADVVVRWFRETAEGEQLAAGVLETEQHLLDALVSAGFRRDDAAPYFTHHWISLDALDKPVVPDGLSVRPVRADEAAKRAAVHRAAWSDVQPSKMSEESMATVMSTWPYRSELDWVVENEAGEFVASALIWLDEQHQVGLVEPVGVATAYRRRGLGQVVNLAALHALREAGGTRAVVCPRGDDGYPQARALYQSIGFQPGSRTLHLLLG</sequence>
<reference evidence="2 3" key="1">
    <citation type="submission" date="2020-08" db="EMBL/GenBank/DDBJ databases">
        <title>Sequencing the genomes of 1000 actinobacteria strains.</title>
        <authorList>
            <person name="Klenk H.-P."/>
        </authorList>
    </citation>
    <scope>NUCLEOTIDE SEQUENCE [LARGE SCALE GENOMIC DNA]</scope>
    <source>
        <strain evidence="2 3">DSM 28967</strain>
    </source>
</reference>
<dbReference type="GO" id="GO:0005840">
    <property type="term" value="C:ribosome"/>
    <property type="evidence" value="ECO:0007669"/>
    <property type="project" value="UniProtKB-KW"/>
</dbReference>
<dbReference type="SUPFAM" id="SSF55729">
    <property type="entry name" value="Acyl-CoA N-acyltransferases (Nat)"/>
    <property type="match status" value="1"/>
</dbReference>
<feature type="domain" description="N-acetyltransferase" evidence="1">
    <location>
        <begin position="153"/>
        <end position="296"/>
    </location>
</feature>
<keyword evidence="2" id="KW-0687">Ribonucleoprotein</keyword>
<name>A0A7W9JBR5_9ACTN</name>
<accession>A0A7W9JBR5</accession>
<dbReference type="Gene3D" id="3.40.630.30">
    <property type="match status" value="1"/>
</dbReference>
<dbReference type="GO" id="GO:0016747">
    <property type="term" value="F:acyltransferase activity, transferring groups other than amino-acyl groups"/>
    <property type="evidence" value="ECO:0007669"/>
    <property type="project" value="InterPro"/>
</dbReference>
<evidence type="ECO:0000313" key="3">
    <source>
        <dbReference type="Proteomes" id="UP000549971"/>
    </source>
</evidence>
<dbReference type="Pfam" id="PF00583">
    <property type="entry name" value="Acetyltransf_1"/>
    <property type="match status" value="1"/>
</dbReference>
<evidence type="ECO:0000259" key="1">
    <source>
        <dbReference type="PROSITE" id="PS51186"/>
    </source>
</evidence>
<keyword evidence="3" id="KW-1185">Reference proteome</keyword>
<keyword evidence="2" id="KW-0689">Ribosomal protein</keyword>
<evidence type="ECO:0000313" key="2">
    <source>
        <dbReference type="EMBL" id="MBB5838513.1"/>
    </source>
</evidence>
<dbReference type="InterPro" id="IPR000182">
    <property type="entry name" value="GNAT_dom"/>
</dbReference>
<dbReference type="Proteomes" id="UP000549971">
    <property type="component" value="Unassembled WGS sequence"/>
</dbReference>
<dbReference type="EMBL" id="JACHMY010000001">
    <property type="protein sequence ID" value="MBB5838513.1"/>
    <property type="molecule type" value="Genomic_DNA"/>
</dbReference>
<comment type="caution">
    <text evidence="2">The sequence shown here is derived from an EMBL/GenBank/DDBJ whole genome shotgun (WGS) entry which is preliminary data.</text>
</comment>
<organism evidence="2 3">
    <name type="scientific">Kribbella italica</name>
    <dbReference type="NCBI Taxonomy" id="1540520"/>
    <lineage>
        <taxon>Bacteria</taxon>
        <taxon>Bacillati</taxon>
        <taxon>Actinomycetota</taxon>
        <taxon>Actinomycetes</taxon>
        <taxon>Propionibacteriales</taxon>
        <taxon>Kribbellaceae</taxon>
        <taxon>Kribbella</taxon>
    </lineage>
</organism>
<protein>
    <submittedName>
        <fullName evidence="2">Ribosomal protein S18 acetylase RimI-like enzyme</fullName>
    </submittedName>
</protein>
<dbReference type="InterPro" id="IPR016181">
    <property type="entry name" value="Acyl_CoA_acyltransferase"/>
</dbReference>
<dbReference type="PROSITE" id="PS51186">
    <property type="entry name" value="GNAT"/>
    <property type="match status" value="1"/>
</dbReference>